<dbReference type="EMBL" id="BAAAZC010000030">
    <property type="protein sequence ID" value="GAA3988413.1"/>
    <property type="molecule type" value="Genomic_DNA"/>
</dbReference>
<dbReference type="Gene3D" id="3.30.1330.60">
    <property type="entry name" value="OmpA-like domain"/>
    <property type="match status" value="2"/>
</dbReference>
<protein>
    <recommendedName>
        <fullName evidence="2">OmpA-like domain-containing protein</fullName>
    </recommendedName>
</protein>
<reference evidence="4" key="1">
    <citation type="journal article" date="2019" name="Int. J. Syst. Evol. Microbiol.">
        <title>The Global Catalogue of Microorganisms (GCM) 10K type strain sequencing project: providing services to taxonomists for standard genome sequencing and annotation.</title>
        <authorList>
            <consortium name="The Broad Institute Genomics Platform"/>
            <consortium name="The Broad Institute Genome Sequencing Center for Infectious Disease"/>
            <person name="Wu L."/>
            <person name="Ma J."/>
        </authorList>
    </citation>
    <scope>NUCLEOTIDE SEQUENCE [LARGE SCALE GENOMIC DNA]</scope>
    <source>
        <strain evidence="4">JCM 16601</strain>
    </source>
</reference>
<evidence type="ECO:0000259" key="2">
    <source>
        <dbReference type="PROSITE" id="PS51123"/>
    </source>
</evidence>
<dbReference type="InterPro" id="IPR006665">
    <property type="entry name" value="OmpA-like"/>
</dbReference>
<feature type="domain" description="OmpA-like" evidence="2">
    <location>
        <begin position="509"/>
        <end position="631"/>
    </location>
</feature>
<dbReference type="SUPFAM" id="SSF103088">
    <property type="entry name" value="OmpA-like"/>
    <property type="match status" value="1"/>
</dbReference>
<dbReference type="CDD" id="cd07185">
    <property type="entry name" value="OmpA_C-like"/>
    <property type="match status" value="1"/>
</dbReference>
<evidence type="ECO:0000313" key="4">
    <source>
        <dbReference type="Proteomes" id="UP001500742"/>
    </source>
</evidence>
<dbReference type="Proteomes" id="UP001500742">
    <property type="component" value="Unassembled WGS sequence"/>
</dbReference>
<accession>A0ABP7QVK5</accession>
<dbReference type="InterPro" id="IPR036737">
    <property type="entry name" value="OmpA-like_sf"/>
</dbReference>
<keyword evidence="1" id="KW-0472">Membrane</keyword>
<evidence type="ECO:0000256" key="1">
    <source>
        <dbReference type="PROSITE-ProRule" id="PRU00473"/>
    </source>
</evidence>
<gene>
    <name evidence="3" type="ORF">GCM10022210_46640</name>
</gene>
<keyword evidence="4" id="KW-1185">Reference proteome</keyword>
<comment type="caution">
    <text evidence="3">The sequence shown here is derived from an EMBL/GenBank/DDBJ whole genome shotgun (WGS) entry which is preliminary data.</text>
</comment>
<evidence type="ECO:0000313" key="3">
    <source>
        <dbReference type="EMBL" id="GAA3988413.1"/>
    </source>
</evidence>
<proteinExistence type="predicted"/>
<dbReference type="PROSITE" id="PS51123">
    <property type="entry name" value="OMPA_2"/>
    <property type="match status" value="1"/>
</dbReference>
<organism evidence="3 4">
    <name type="scientific">Mucilaginibacter dorajii</name>
    <dbReference type="NCBI Taxonomy" id="692994"/>
    <lineage>
        <taxon>Bacteria</taxon>
        <taxon>Pseudomonadati</taxon>
        <taxon>Bacteroidota</taxon>
        <taxon>Sphingobacteriia</taxon>
        <taxon>Sphingobacteriales</taxon>
        <taxon>Sphingobacteriaceae</taxon>
        <taxon>Mucilaginibacter</taxon>
    </lineage>
</organism>
<sequence>MVAMAGITVKAQTTIAPTWWFGVSGAANFNFYDGTTQRLNNSLIAPTAFHKGHDIRPYGSILMEYRPARSVLGVMLNVAYDGRGGKFKDVVAPCNCPATLETNTSYIAVEPSLRLTVPSTGLYFFAGPRVAFNVSKDFEYTQLKQPNTNGQLSAMHKTLISGQVGAGYDIMVSPASSTTKVSISPFVSFHPYFGQEPRSIESWSVTTVRAGIALKFGKASKITPKAITTTPAPMHDFVFTVTTPTGVPLKRQVSETLPLRNSVFFDEGASQIPARYIMLSTDQASIFREQQLQNEQSDNMAGRSARQLNVYHNILNILGDRLRTNPGAVIVLTGASAKGPADGKELAQAVKQYLITQFAVDASRITIAGRNKPLIPSEQPGGTKELLLLRTGDRRVDITSTSPELLTEVGGDMMKPVQINATQANPPDSQVILNIDSAKQLLRSWSVDVTDDKGTVQHFGPFIDDQANIPGNTILGGNSSGDYKIVMTGETRAGVPVRKESAVHLIRQDETPTKGLRYSILYDFDRSNAIVSYDKFLTNVVSASITDGSTVIIHGHTDNIGEEDHNLKLSKERALDVQHTLERALIKAGKTNVKFETIGFGEDAGNAPFENNLVEERFYNRTVIIDIIPVK</sequence>
<name>A0ABP7QVK5_9SPHI</name>